<protein>
    <recommendedName>
        <fullName evidence="5">ATP-dependent RNA helicase</fullName>
        <ecNumber evidence="5">3.6.4.13</ecNumber>
    </recommendedName>
</protein>
<evidence type="ECO:0000313" key="8">
    <source>
        <dbReference type="Proteomes" id="UP000250043"/>
    </source>
</evidence>
<dbReference type="Proteomes" id="UP000250043">
    <property type="component" value="Unassembled WGS sequence"/>
</dbReference>
<dbReference type="InterPro" id="IPR027417">
    <property type="entry name" value="P-loop_NTPase"/>
</dbReference>
<comment type="function">
    <text evidence="5">RNA helicase.</text>
</comment>
<organism evidence="7 8">
    <name type="scientific">Obba rivulosa</name>
    <dbReference type="NCBI Taxonomy" id="1052685"/>
    <lineage>
        <taxon>Eukaryota</taxon>
        <taxon>Fungi</taxon>
        <taxon>Dikarya</taxon>
        <taxon>Basidiomycota</taxon>
        <taxon>Agaricomycotina</taxon>
        <taxon>Agaricomycetes</taxon>
        <taxon>Polyporales</taxon>
        <taxon>Gelatoporiaceae</taxon>
        <taxon>Obba</taxon>
    </lineage>
</organism>
<name>A0A8E2AQA3_9APHY</name>
<accession>A0A8E2AQA3</accession>
<keyword evidence="1 5" id="KW-0547">Nucleotide-binding</keyword>
<comment type="similarity">
    <text evidence="5">Belongs to the DEAD box helicase family.</text>
</comment>
<dbReference type="GO" id="GO:0003723">
    <property type="term" value="F:RNA binding"/>
    <property type="evidence" value="ECO:0007669"/>
    <property type="project" value="UniProtKB-UniRule"/>
</dbReference>
<feature type="domain" description="Helicase C-terminal" evidence="6">
    <location>
        <begin position="15"/>
        <end position="191"/>
    </location>
</feature>
<dbReference type="GO" id="GO:0005524">
    <property type="term" value="F:ATP binding"/>
    <property type="evidence" value="ECO:0007669"/>
    <property type="project" value="UniProtKB-UniRule"/>
</dbReference>
<dbReference type="EMBL" id="KV722543">
    <property type="protein sequence ID" value="OCH86132.1"/>
    <property type="molecule type" value="Genomic_DNA"/>
</dbReference>
<evidence type="ECO:0000256" key="2">
    <source>
        <dbReference type="ARBA" id="ARBA00022801"/>
    </source>
</evidence>
<reference evidence="7 8" key="1">
    <citation type="submission" date="2016-07" db="EMBL/GenBank/DDBJ databases">
        <title>Draft genome of the white-rot fungus Obba rivulosa 3A-2.</title>
        <authorList>
            <consortium name="DOE Joint Genome Institute"/>
            <person name="Miettinen O."/>
            <person name="Riley R."/>
            <person name="Acob R."/>
            <person name="Barry K."/>
            <person name="Cullen D."/>
            <person name="De Vries R."/>
            <person name="Hainaut M."/>
            <person name="Hatakka A."/>
            <person name="Henrissat B."/>
            <person name="Hilden K."/>
            <person name="Kuo R."/>
            <person name="Labutti K."/>
            <person name="Lipzen A."/>
            <person name="Makela M.R."/>
            <person name="Sandor L."/>
            <person name="Spatafora J.W."/>
            <person name="Grigoriev I.V."/>
            <person name="Hibbett D.S."/>
        </authorList>
    </citation>
    <scope>NUCLEOTIDE SEQUENCE [LARGE SCALE GENOMIC DNA]</scope>
    <source>
        <strain evidence="7 8">3A-2</strain>
    </source>
</reference>
<dbReference type="Pfam" id="PF00271">
    <property type="entry name" value="Helicase_C"/>
    <property type="match status" value="1"/>
</dbReference>
<dbReference type="SUPFAM" id="SSF52540">
    <property type="entry name" value="P-loop containing nucleoside triphosphate hydrolases"/>
    <property type="match status" value="1"/>
</dbReference>
<evidence type="ECO:0000259" key="6">
    <source>
        <dbReference type="PROSITE" id="PS51194"/>
    </source>
</evidence>
<comment type="domain">
    <text evidence="5">The Q motif is unique to and characteristic of the DEAD box family of RNA helicases and controls ATP binding and hydrolysis.</text>
</comment>
<dbReference type="Gene3D" id="3.40.50.300">
    <property type="entry name" value="P-loop containing nucleotide triphosphate hydrolases"/>
    <property type="match status" value="1"/>
</dbReference>
<dbReference type="EC" id="3.6.4.13" evidence="5"/>
<dbReference type="InterPro" id="IPR001650">
    <property type="entry name" value="Helicase_C-like"/>
</dbReference>
<dbReference type="GO" id="GO:0016787">
    <property type="term" value="F:hydrolase activity"/>
    <property type="evidence" value="ECO:0007669"/>
    <property type="project" value="UniProtKB-KW"/>
</dbReference>
<dbReference type="PANTHER" id="PTHR24031">
    <property type="entry name" value="RNA HELICASE"/>
    <property type="match status" value="1"/>
</dbReference>
<evidence type="ECO:0000256" key="3">
    <source>
        <dbReference type="ARBA" id="ARBA00022840"/>
    </source>
</evidence>
<dbReference type="OrthoDB" id="10259640at2759"/>
<comment type="catalytic activity">
    <reaction evidence="5">
        <text>ATP + H2O = ADP + phosphate + H(+)</text>
        <dbReference type="Rhea" id="RHEA:13065"/>
        <dbReference type="ChEBI" id="CHEBI:15377"/>
        <dbReference type="ChEBI" id="CHEBI:15378"/>
        <dbReference type="ChEBI" id="CHEBI:30616"/>
        <dbReference type="ChEBI" id="CHEBI:43474"/>
        <dbReference type="ChEBI" id="CHEBI:456216"/>
        <dbReference type="EC" id="3.6.4.13"/>
    </reaction>
</comment>
<keyword evidence="2 5" id="KW-0378">Hydrolase</keyword>
<dbReference type="AlphaFoldDB" id="A0A8E2AQA3"/>
<dbReference type="PROSITE" id="PS51194">
    <property type="entry name" value="HELICASE_CTER"/>
    <property type="match status" value="1"/>
</dbReference>
<keyword evidence="4 5" id="KW-0694">RNA-binding</keyword>
<keyword evidence="5" id="KW-0347">Helicase</keyword>
<gene>
    <name evidence="7" type="ORF">OBBRIDRAFT_259484</name>
</gene>
<keyword evidence="3 5" id="KW-0067">ATP-binding</keyword>
<dbReference type="GO" id="GO:0003724">
    <property type="term" value="F:RNA helicase activity"/>
    <property type="evidence" value="ECO:0007669"/>
    <property type="project" value="UniProtKB-EC"/>
</dbReference>
<evidence type="ECO:0000313" key="7">
    <source>
        <dbReference type="EMBL" id="OCH86132.1"/>
    </source>
</evidence>
<keyword evidence="8" id="KW-1185">Reference proteome</keyword>
<sequence length="197" mass="22245">MHGYSIFTLERPMLLLLALLTKHSKKKIVVSFSSCNSVKYHAELLNYINVPVLGRHVSPLICAIHLLPVIAENTESRESRSIFELINTESGIPLCTNVASKGLDISHVDWIVQFDLPDDPGTTPIRWVASPVQESRAEPFLLLESEFDFLRSLKEVRALDDSRNRIHNIQSQVSEEQNPDTCSRLNMTEIAREAPLV</sequence>
<evidence type="ECO:0000256" key="1">
    <source>
        <dbReference type="ARBA" id="ARBA00022741"/>
    </source>
</evidence>
<proteinExistence type="inferred from homology"/>
<evidence type="ECO:0000256" key="5">
    <source>
        <dbReference type="RuleBase" id="RU365068"/>
    </source>
</evidence>
<evidence type="ECO:0000256" key="4">
    <source>
        <dbReference type="ARBA" id="ARBA00022884"/>
    </source>
</evidence>